<evidence type="ECO:0000256" key="3">
    <source>
        <dbReference type="ARBA" id="ARBA00022676"/>
    </source>
</evidence>
<evidence type="ECO:0000256" key="8">
    <source>
        <dbReference type="ARBA" id="ARBA00023136"/>
    </source>
</evidence>
<keyword evidence="7 11" id="KW-1133">Transmembrane helix</keyword>
<dbReference type="AlphaFoldDB" id="A0A813VG78"/>
<evidence type="ECO:0000256" key="7">
    <source>
        <dbReference type="ARBA" id="ARBA00022989"/>
    </source>
</evidence>
<evidence type="ECO:0000256" key="1">
    <source>
        <dbReference type="ARBA" id="ARBA00004606"/>
    </source>
</evidence>
<dbReference type="Pfam" id="PF02485">
    <property type="entry name" value="Branch"/>
    <property type="match status" value="1"/>
</dbReference>
<keyword evidence="8 11" id="KW-0472">Membrane</keyword>
<evidence type="ECO:0000256" key="10">
    <source>
        <dbReference type="ARBA" id="ARBA00038150"/>
    </source>
</evidence>
<evidence type="ECO:0000313" key="12">
    <source>
        <dbReference type="EMBL" id="CAF0837228.1"/>
    </source>
</evidence>
<name>A0A813VG78_9BILA</name>
<evidence type="ECO:0000256" key="5">
    <source>
        <dbReference type="ARBA" id="ARBA00022692"/>
    </source>
</evidence>
<dbReference type="GO" id="GO:0016020">
    <property type="term" value="C:membrane"/>
    <property type="evidence" value="ECO:0007669"/>
    <property type="project" value="UniProtKB-SubCell"/>
</dbReference>
<accession>A0A813VG78</accession>
<evidence type="ECO:0000256" key="9">
    <source>
        <dbReference type="ARBA" id="ARBA00023180"/>
    </source>
</evidence>
<feature type="transmembrane region" description="Helical" evidence="11">
    <location>
        <begin position="9"/>
        <end position="28"/>
    </location>
</feature>
<gene>
    <name evidence="12" type="ORF">OXX778_LOCUS8262</name>
</gene>
<reference evidence="12" key="1">
    <citation type="submission" date="2021-02" db="EMBL/GenBank/DDBJ databases">
        <authorList>
            <person name="Nowell W R."/>
        </authorList>
    </citation>
    <scope>NUCLEOTIDE SEQUENCE</scope>
    <source>
        <strain evidence="12">Ploen Becks lab</strain>
    </source>
</reference>
<keyword evidence="5 11" id="KW-0812">Transmembrane</keyword>
<evidence type="ECO:0000256" key="6">
    <source>
        <dbReference type="ARBA" id="ARBA00022968"/>
    </source>
</evidence>
<evidence type="ECO:0000256" key="2">
    <source>
        <dbReference type="ARBA" id="ARBA00004922"/>
    </source>
</evidence>
<dbReference type="GO" id="GO:0008375">
    <property type="term" value="F:acetylglucosaminyltransferase activity"/>
    <property type="evidence" value="ECO:0007669"/>
    <property type="project" value="TreeGrafter"/>
</dbReference>
<dbReference type="PANTHER" id="PTHR19297:SF181">
    <property type="entry name" value="PROTEIN XYLOSYLTRANSFERASE"/>
    <property type="match status" value="1"/>
</dbReference>
<keyword evidence="6" id="KW-0735">Signal-anchor</keyword>
<protein>
    <submittedName>
        <fullName evidence="12">Uncharacterized protein</fullName>
    </submittedName>
</protein>
<keyword evidence="13" id="KW-1185">Reference proteome</keyword>
<keyword evidence="4" id="KW-0808">Transferase</keyword>
<proteinExistence type="inferred from homology"/>
<comment type="subcellular location">
    <subcellularLocation>
        <location evidence="1">Membrane</location>
        <topology evidence="1">Single-pass type II membrane protein</topology>
    </subcellularLocation>
</comment>
<comment type="pathway">
    <text evidence="2">Protein modification; protein glycosylation.</text>
</comment>
<keyword evidence="9" id="KW-0325">Glycoprotein</keyword>
<comment type="caution">
    <text evidence="12">The sequence shown here is derived from an EMBL/GenBank/DDBJ whole genome shotgun (WGS) entry which is preliminary data.</text>
</comment>
<dbReference type="EMBL" id="CAJNOC010001123">
    <property type="protein sequence ID" value="CAF0837228.1"/>
    <property type="molecule type" value="Genomic_DNA"/>
</dbReference>
<organism evidence="12 13">
    <name type="scientific">Brachionus calyciflorus</name>
    <dbReference type="NCBI Taxonomy" id="104777"/>
    <lineage>
        <taxon>Eukaryota</taxon>
        <taxon>Metazoa</taxon>
        <taxon>Spiralia</taxon>
        <taxon>Gnathifera</taxon>
        <taxon>Rotifera</taxon>
        <taxon>Eurotatoria</taxon>
        <taxon>Monogononta</taxon>
        <taxon>Pseudotrocha</taxon>
        <taxon>Ploima</taxon>
        <taxon>Brachionidae</taxon>
        <taxon>Brachionus</taxon>
    </lineage>
</organism>
<comment type="similarity">
    <text evidence="10">Belongs to the glycosyltransferase 14 family.</text>
</comment>
<dbReference type="PANTHER" id="PTHR19297">
    <property type="entry name" value="GLYCOSYLTRANSFERASE 14 FAMILY MEMBER"/>
    <property type="match status" value="1"/>
</dbReference>
<evidence type="ECO:0000313" key="13">
    <source>
        <dbReference type="Proteomes" id="UP000663879"/>
    </source>
</evidence>
<dbReference type="OrthoDB" id="2019572at2759"/>
<keyword evidence="3" id="KW-0328">Glycosyltransferase</keyword>
<dbReference type="Proteomes" id="UP000663879">
    <property type="component" value="Unassembled WGS sequence"/>
</dbReference>
<evidence type="ECO:0000256" key="4">
    <source>
        <dbReference type="ARBA" id="ARBA00022679"/>
    </source>
</evidence>
<evidence type="ECO:0000256" key="11">
    <source>
        <dbReference type="SAM" id="Phobius"/>
    </source>
</evidence>
<sequence>MSLIRLRKTYIKIIVICMLLWIVCQLLLTNDKSSTKSKASNFQTYLEFKDKISRQKYDVNCRSIFEMDKNEIEKAKSLLGKLKSNSINSLVKILDDKNYIFEQYHCPLFRKIRDYDRFNTTNNHFSLAYSILTYSNTEQFERLLKLIYHPNNIYCIHIDSKSTLEFKQSIKSIVDCFDNIFISSKLEDVFYASFNRLQADINCLNDLFNLDSLILNNENFKNKKNYKWKYFLNFASSEFPLRTNSEIIRILQVYNGSNEIEIIKKFNSARINIKWKVDPNENKLIPTNENKTSVPHGFKIVKGYAYIVASRKFAEYVFYDQKSRDLLEWSKDTWSPDEWYWSTLHYNTKYFSESGFKDIENSDRINTLSRFAGWGGEYKCKGKWRHGVCVFSIEDLPEMITRPHFVANKFLLEYDPISYQCMEEWYLQRETIQTPINMFYYCQFLKTHSSILKCPFGF</sequence>
<dbReference type="InterPro" id="IPR003406">
    <property type="entry name" value="Glyco_trans_14"/>
</dbReference>